<feature type="domain" description="Formyl transferase C-terminal" evidence="8">
    <location>
        <begin position="241"/>
        <end position="348"/>
    </location>
</feature>
<evidence type="ECO:0000259" key="7">
    <source>
        <dbReference type="Pfam" id="PF00551"/>
    </source>
</evidence>
<dbReference type="PANTHER" id="PTHR11138:SF5">
    <property type="entry name" value="METHIONYL-TRNA FORMYLTRANSFERASE, MITOCHONDRIAL"/>
    <property type="match status" value="1"/>
</dbReference>
<dbReference type="CDD" id="cd08646">
    <property type="entry name" value="FMT_core_Met-tRNA-FMT_N"/>
    <property type="match status" value="1"/>
</dbReference>
<dbReference type="AlphaFoldDB" id="A0AAV8UVW4"/>
<dbReference type="SUPFAM" id="SSF50486">
    <property type="entry name" value="FMT C-terminal domain-like"/>
    <property type="match status" value="1"/>
</dbReference>
<dbReference type="Proteomes" id="UP001157974">
    <property type="component" value="Unassembled WGS sequence"/>
</dbReference>
<accession>A0AAV8UVW4</accession>
<evidence type="ECO:0000313" key="10">
    <source>
        <dbReference type="Proteomes" id="UP001157974"/>
    </source>
</evidence>
<proteinExistence type="inferred from homology"/>
<evidence type="ECO:0000256" key="3">
    <source>
        <dbReference type="ARBA" id="ARBA00014185"/>
    </source>
</evidence>
<dbReference type="InterPro" id="IPR005794">
    <property type="entry name" value="Fmt"/>
</dbReference>
<evidence type="ECO:0000256" key="1">
    <source>
        <dbReference type="ARBA" id="ARBA00010699"/>
    </source>
</evidence>
<evidence type="ECO:0000256" key="6">
    <source>
        <dbReference type="SAM" id="MobiDB-lite"/>
    </source>
</evidence>
<dbReference type="InterPro" id="IPR036477">
    <property type="entry name" value="Formyl_transf_N_sf"/>
</dbReference>
<evidence type="ECO:0000256" key="2">
    <source>
        <dbReference type="ARBA" id="ARBA00012261"/>
    </source>
</evidence>
<comment type="caution">
    <text evidence="9">The sequence shown here is derived from an EMBL/GenBank/DDBJ whole genome shotgun (WGS) entry which is preliminary data.</text>
</comment>
<evidence type="ECO:0000313" key="9">
    <source>
        <dbReference type="EMBL" id="KAJ8905671.1"/>
    </source>
</evidence>
<sequence length="363" mass="39638">MAFCFECCLAPIRSSARPAIRRSLSTMRMSAEGTKKLVFLGSPTFAADSLKKLNSASKAMGYELSLVVTQPPQPAGRKRTMTPTPVHAVAEELDIDVQTPAKASDPDFIEFLEKLEPDLCVTAAYGNFLPSKFLRIPRHGTINIHPSLLPLFRGAAPVPRALEAGVETTGVTIVFTVLEMDAGPIISQREVTLKGDEKSHELLDSLFDIGTDEVLNVIPSIFDATVEPVEQDHSKATHADKMRKEEGVTAFTENAVRIHNKIRAFAGWPGVWAEFISETAKGVREELRIKLITSRVHEAEGGPALGVHEINLGACKDALRVVCDDGSVLDILELQPQGKKPMPAKQFKGSLQGKTFSRKRVPH</sequence>
<dbReference type="GO" id="GO:0005739">
    <property type="term" value="C:mitochondrion"/>
    <property type="evidence" value="ECO:0007669"/>
    <property type="project" value="TreeGrafter"/>
</dbReference>
<dbReference type="Pfam" id="PF02911">
    <property type="entry name" value="Formyl_trans_C"/>
    <property type="match status" value="1"/>
</dbReference>
<protein>
    <recommendedName>
        <fullName evidence="3">Methionyl-tRNA formyltransferase, mitochondrial</fullName>
        <ecNumber evidence="2">2.1.2.9</ecNumber>
    </recommendedName>
</protein>
<dbReference type="InterPro" id="IPR011034">
    <property type="entry name" value="Formyl_transferase-like_C_sf"/>
</dbReference>
<dbReference type="NCBIfam" id="TIGR00460">
    <property type="entry name" value="fmt"/>
    <property type="match status" value="1"/>
</dbReference>
<dbReference type="InterPro" id="IPR044135">
    <property type="entry name" value="Met-tRNA-FMT_C"/>
</dbReference>
<organism evidence="9 10">
    <name type="scientific">Rhodosorus marinus</name>
    <dbReference type="NCBI Taxonomy" id="101924"/>
    <lineage>
        <taxon>Eukaryota</taxon>
        <taxon>Rhodophyta</taxon>
        <taxon>Stylonematophyceae</taxon>
        <taxon>Stylonematales</taxon>
        <taxon>Stylonemataceae</taxon>
        <taxon>Rhodosorus</taxon>
    </lineage>
</organism>
<name>A0AAV8UVW4_9RHOD</name>
<dbReference type="HAMAP" id="MF_00182">
    <property type="entry name" value="Formyl_trans"/>
    <property type="match status" value="1"/>
</dbReference>
<dbReference type="Pfam" id="PF00551">
    <property type="entry name" value="Formyl_trans_N"/>
    <property type="match status" value="1"/>
</dbReference>
<evidence type="ECO:0000259" key="8">
    <source>
        <dbReference type="Pfam" id="PF02911"/>
    </source>
</evidence>
<dbReference type="InterPro" id="IPR002376">
    <property type="entry name" value="Formyl_transf_N"/>
</dbReference>
<gene>
    <name evidence="9" type="ORF">NDN08_002177</name>
</gene>
<dbReference type="EMBL" id="JAMWBK010000004">
    <property type="protein sequence ID" value="KAJ8905671.1"/>
    <property type="molecule type" value="Genomic_DNA"/>
</dbReference>
<dbReference type="GO" id="GO:0004479">
    <property type="term" value="F:methionyl-tRNA formyltransferase activity"/>
    <property type="evidence" value="ECO:0007669"/>
    <property type="project" value="UniProtKB-EC"/>
</dbReference>
<dbReference type="InterPro" id="IPR005793">
    <property type="entry name" value="Formyl_trans_C"/>
</dbReference>
<feature type="domain" description="Formyl transferase N-terminal" evidence="7">
    <location>
        <begin position="35"/>
        <end position="210"/>
    </location>
</feature>
<dbReference type="InterPro" id="IPR041711">
    <property type="entry name" value="Met-tRNA-FMT_N"/>
</dbReference>
<dbReference type="EC" id="2.1.2.9" evidence="2"/>
<comment type="similarity">
    <text evidence="1">Belongs to the Fmt family.</text>
</comment>
<keyword evidence="10" id="KW-1185">Reference proteome</keyword>
<keyword evidence="5" id="KW-0648">Protein biosynthesis</keyword>
<dbReference type="PANTHER" id="PTHR11138">
    <property type="entry name" value="METHIONYL-TRNA FORMYLTRANSFERASE"/>
    <property type="match status" value="1"/>
</dbReference>
<evidence type="ECO:0000256" key="5">
    <source>
        <dbReference type="ARBA" id="ARBA00022917"/>
    </source>
</evidence>
<feature type="region of interest" description="Disordered" evidence="6">
    <location>
        <begin position="339"/>
        <end position="363"/>
    </location>
</feature>
<evidence type="ECO:0000256" key="4">
    <source>
        <dbReference type="ARBA" id="ARBA00022679"/>
    </source>
</evidence>
<keyword evidence="4" id="KW-0808">Transferase</keyword>
<dbReference type="SUPFAM" id="SSF53328">
    <property type="entry name" value="Formyltransferase"/>
    <property type="match status" value="1"/>
</dbReference>
<dbReference type="CDD" id="cd08704">
    <property type="entry name" value="Met_tRNA_FMT_C"/>
    <property type="match status" value="1"/>
</dbReference>
<dbReference type="Gene3D" id="3.40.50.12230">
    <property type="match status" value="1"/>
</dbReference>
<reference evidence="9 10" key="1">
    <citation type="journal article" date="2023" name="Nat. Commun.">
        <title>Origin of minicircular mitochondrial genomes in red algae.</title>
        <authorList>
            <person name="Lee Y."/>
            <person name="Cho C.H."/>
            <person name="Lee Y.M."/>
            <person name="Park S.I."/>
            <person name="Yang J.H."/>
            <person name="West J.A."/>
            <person name="Bhattacharya D."/>
            <person name="Yoon H.S."/>
        </authorList>
    </citation>
    <scope>NUCLEOTIDE SEQUENCE [LARGE SCALE GENOMIC DNA]</scope>
    <source>
        <strain evidence="9 10">CCMP1338</strain>
        <tissue evidence="9">Whole cell</tissue>
    </source>
</reference>